<accession>A0A1N6FFI6</accession>
<keyword evidence="1" id="KW-0732">Signal</keyword>
<dbReference type="Proteomes" id="UP000184782">
    <property type="component" value="Unassembled WGS sequence"/>
</dbReference>
<dbReference type="OrthoDB" id="1454144at2"/>
<name>A0A1N6FFI6_9FLAO</name>
<proteinExistence type="predicted"/>
<reference evidence="4" key="1">
    <citation type="submission" date="2016-12" db="EMBL/GenBank/DDBJ databases">
        <authorList>
            <person name="Varghese N."/>
            <person name="Submissions S."/>
        </authorList>
    </citation>
    <scope>NUCLEOTIDE SEQUENCE [LARGE SCALE GENOMIC DNA]</scope>
    <source>
        <strain evidence="4">DSM 16779</strain>
    </source>
</reference>
<organism evidence="3 4">
    <name type="scientific">Chryseobacterium scophthalmum</name>
    <dbReference type="NCBI Taxonomy" id="59733"/>
    <lineage>
        <taxon>Bacteria</taxon>
        <taxon>Pseudomonadati</taxon>
        <taxon>Bacteroidota</taxon>
        <taxon>Flavobacteriia</taxon>
        <taxon>Flavobacteriales</taxon>
        <taxon>Weeksellaceae</taxon>
        <taxon>Chryseobacterium group</taxon>
        <taxon>Chryseobacterium</taxon>
    </lineage>
</organism>
<keyword evidence="4" id="KW-1185">Reference proteome</keyword>
<dbReference type="RefSeq" id="WP_074229437.1">
    <property type="nucleotide sequence ID" value="NZ_FSRQ01000001.1"/>
</dbReference>
<dbReference type="EMBL" id="FSRQ01000001">
    <property type="protein sequence ID" value="SIN94032.1"/>
    <property type="molecule type" value="Genomic_DNA"/>
</dbReference>
<dbReference type="Pfam" id="PF10988">
    <property type="entry name" value="DUF2807"/>
    <property type="match status" value="1"/>
</dbReference>
<sequence>MKTLAILFLTTFATQAFQASANPNFYIENQSIKSSQIETKTIALEHFDGIASDMVFDVEVVKSNEEKVVIKSNYLQFVEVNVKNSVLKIAYKRGQSLENVDTKIIVYAKDIKSVSAGIGSIVKIKNDFDIQKFSTVSGGKIYGDSNAKKVTINTESGSLVSGTINTENLVLNSRSASTIDIQGKISKAIINSEQASKVIATKAIITEALVDARSASSVSLSVSKELTASANSLAKIRYKTLSGIKFSASRDSGGTIDTL</sequence>
<dbReference type="AlphaFoldDB" id="A0A1N6FFI6"/>
<evidence type="ECO:0000313" key="3">
    <source>
        <dbReference type="EMBL" id="SIN94032.1"/>
    </source>
</evidence>
<dbReference type="InterPro" id="IPR021255">
    <property type="entry name" value="DUF2807"/>
</dbReference>
<gene>
    <name evidence="3" type="ORF">SAMN05421769_1264</name>
</gene>
<feature type="domain" description="Putative auto-transporter adhesin head GIN" evidence="2">
    <location>
        <begin position="46"/>
        <end position="239"/>
    </location>
</feature>
<evidence type="ECO:0000256" key="1">
    <source>
        <dbReference type="SAM" id="SignalP"/>
    </source>
</evidence>
<dbReference type="STRING" id="59733.SAMN05421769_1264"/>
<protein>
    <submittedName>
        <fullName evidence="3">Putative auto-transporter adhesin, head GIN domain</fullName>
    </submittedName>
</protein>
<feature type="chain" id="PRO_5012681157" evidence="1">
    <location>
        <begin position="22"/>
        <end position="259"/>
    </location>
</feature>
<feature type="signal peptide" evidence="1">
    <location>
        <begin position="1"/>
        <end position="21"/>
    </location>
</feature>
<evidence type="ECO:0000313" key="4">
    <source>
        <dbReference type="Proteomes" id="UP000184782"/>
    </source>
</evidence>
<evidence type="ECO:0000259" key="2">
    <source>
        <dbReference type="Pfam" id="PF10988"/>
    </source>
</evidence>
<dbReference type="Gene3D" id="2.160.20.120">
    <property type="match status" value="1"/>
</dbReference>